<proteinExistence type="inferred from homology"/>
<reference evidence="9" key="1">
    <citation type="submission" date="2020-02" db="EMBL/GenBank/DDBJ databases">
        <authorList>
            <person name="Palmer J.M."/>
        </authorList>
    </citation>
    <scope>NUCLEOTIDE SEQUENCE</scope>
    <source>
        <strain evidence="9">EPUS1.4</strain>
        <tissue evidence="9">Thallus</tissue>
    </source>
</reference>
<dbReference type="Pfam" id="PF13087">
    <property type="entry name" value="AAA_12"/>
    <property type="match status" value="1"/>
</dbReference>
<dbReference type="Proteomes" id="UP000606974">
    <property type="component" value="Unassembled WGS sequence"/>
</dbReference>
<comment type="similarity">
    <text evidence="2">Belongs to the CWF11 family.</text>
</comment>
<sequence length="1419" mass="160845">MAPALESSTSNMTGAPAGESWEQLAEDLWLSRLNAPDSRPGIVKSKIWDRLEGEAFNWRSLSSLESLQILERYLWPAYTEDAPNHLVVLIATFVGVKQRARVPIWDIFVDRPEQFSSLFHRVLSLNLDSTLPSFAKLSLLSFVVVAFQSLEKPIVRKESAPLVSISIWHNLHSEAVRDKALDQSVVARKAWRAAHKRYEAADDPSKAKLRFDRSWLYTLLLDFLRQVNDSGSVTESAQYSQRLLEFLIDLVSQLPTRRYVITVIKDLNLLPILKLSGLFEDERNSLIREQYLLLQHFVDFVVYDYSGHSSKLKTSYESHCNALSNLQRVAMKHFEAKLKVLAFCNYASIAERSGLESHLGALSEEELERLCSLLQLRTQYPRQANVTIGRRLYLETLLAAFERPVDFQSMVSDFSTLPTEDDLYDQSLLRTEEYDGSQPLPIPKFNLQYLNLGDFLWRSFLLYRSEAFFEIQKDIESVVRRMRPRPGADASSLRYDGFSRMGVPILKPAIIEVAQPQVGSSKPAFVRAEIILDVNHLNNNARVGWDDLRPNDVVFLLCVKSSDHASMSMNGHSTIRPDYEWKIKYARAAEVVQVLDGNGRPLRDAQVPQTNGSVARPAQRRLLVNLDRVKYKGDLDRVAQGKPDIYQSLNVIVRRNRKENNFKATLDTIQSLVAANTHLPTWFRDSFLGYGDPCSSHYTRLLNKIRSLDYRDTFLDWQHLEQSFPERTLQPAAELGSVFPPPYVLQLFDEPSEAEPMNPRKRRREQMESDNLATAPIKVSSYTPPKTGPYPVDAPRLNKIRFTPAQTEAITSGTQPGLSVVVGPPGTGKTDVATQIINLLYHNFPGERILLVAHSNQALNQLFQKIVALDIDSRHLLRLGHGEEDLDTEASFSKHGRVESFMDNRSGFLAEVDRLAASMNVEGAHGNSCETADYFNKVYIQPAWSRFWDHAHSPAASSDSIIENFPFHIYFANAPNQPLFSPDKHVEDLIAIAAGCEYHISRIFTELEAIRPFEILRQPRDKANYLLVKEARIIAMTSTHASIRRAEIASLGFHCDSLIMEEAAQITEIESFVPCAMQNPDPRSGELPLKRIVLIGDHLQNSPIIQNPAFRQYANFEQSLFLRLVRLGVPTIHLDQQGRCRPSIAELFQWRYPSLTNLPHLNQLPEFARANAGFKYDYQFIDVPDYQGHGEREPSPHFIQNLGEAEYAVALYQYMRLLGYPARDISILAAYAGQRALIRDVLAHRCAGNNLFGLPRMVSTVDKYQGEQNDYIILSLTRSESVGYLRDVRRLTVALSRARLGLYILGRRDLFGSCFEMKPAMQMLERRPSKLLLTTGEMYPTQRLLNDEVDGVEMDGVEHLGQYVYEMSQAKIKALGGEVTMVRDGDGNAVGEGDAGEADVVDLGFEEEEEDPLHEQVAP</sequence>
<dbReference type="InterPro" id="IPR027417">
    <property type="entry name" value="P-loop_NTPase"/>
</dbReference>
<dbReference type="GO" id="GO:0071013">
    <property type="term" value="C:catalytic step 2 spliceosome"/>
    <property type="evidence" value="ECO:0007669"/>
    <property type="project" value="TreeGrafter"/>
</dbReference>
<keyword evidence="1" id="KW-0378">Hydrolase</keyword>
<comment type="subcellular location">
    <subcellularLocation>
        <location evidence="2">Nucleus</location>
    </subcellularLocation>
</comment>
<feature type="region of interest" description="Disordered" evidence="3">
    <location>
        <begin position="753"/>
        <end position="795"/>
    </location>
</feature>
<dbReference type="GO" id="GO:0005684">
    <property type="term" value="C:U2-type spliceosomal complex"/>
    <property type="evidence" value="ECO:0007669"/>
    <property type="project" value="UniProtKB-UniRule"/>
</dbReference>
<dbReference type="CDD" id="cd18808">
    <property type="entry name" value="SF1_C_Upf1"/>
    <property type="match status" value="1"/>
</dbReference>
<feature type="domain" description="DNA2/NAM7 helicase-like C-terminal" evidence="5">
    <location>
        <begin position="1117"/>
        <end position="1308"/>
    </location>
</feature>
<dbReference type="InterPro" id="IPR041679">
    <property type="entry name" value="DNA2/NAM7-like_C"/>
</dbReference>
<evidence type="ECO:0000313" key="10">
    <source>
        <dbReference type="Proteomes" id="UP000606974"/>
    </source>
</evidence>
<dbReference type="CDD" id="cd17935">
    <property type="entry name" value="EEXXQc_AQR"/>
    <property type="match status" value="1"/>
</dbReference>
<feature type="domain" description="RNA helicase aquarius N-terminal" evidence="6">
    <location>
        <begin position="21"/>
        <end position="403"/>
    </location>
</feature>
<feature type="domain" description="RNA helicase aquarius insertion" evidence="8">
    <location>
        <begin position="703"/>
        <end position="794"/>
    </location>
</feature>
<evidence type="ECO:0000256" key="3">
    <source>
        <dbReference type="SAM" id="MobiDB-lite"/>
    </source>
</evidence>
<evidence type="ECO:0000259" key="4">
    <source>
        <dbReference type="Pfam" id="PF13086"/>
    </source>
</evidence>
<keyword evidence="1" id="KW-0547">Nucleotide-binding</keyword>
<dbReference type="EMBL" id="JAACFV010000019">
    <property type="protein sequence ID" value="KAF7511539.1"/>
    <property type="molecule type" value="Genomic_DNA"/>
</dbReference>
<comment type="function">
    <text evidence="2">Involved in mRNA splicing where it associates with cdc5 and the other cwf proteins as part of the spliceosome.</text>
</comment>
<dbReference type="OrthoDB" id="1879at2759"/>
<dbReference type="FunFam" id="3.40.50.300:FF:000507">
    <property type="entry name" value="Pre-mRNA-splicing factor"/>
    <property type="match status" value="1"/>
</dbReference>
<dbReference type="InterPro" id="IPR048966">
    <property type="entry name" value="Aquarius_b-barrel"/>
</dbReference>
<keyword evidence="2" id="KW-0508">mRNA splicing</keyword>
<accession>A0A8H7E5T4</accession>
<dbReference type="Pfam" id="PF21143">
    <property type="entry name" value="Aquarius_N_2nd"/>
    <property type="match status" value="1"/>
</dbReference>
<dbReference type="GO" id="GO:0003729">
    <property type="term" value="F:mRNA binding"/>
    <property type="evidence" value="ECO:0007669"/>
    <property type="project" value="TreeGrafter"/>
</dbReference>
<dbReference type="InterPro" id="IPR026300">
    <property type="entry name" value="CWF11_fam"/>
</dbReference>
<keyword evidence="10" id="KW-1185">Reference proteome</keyword>
<organism evidence="9 10">
    <name type="scientific">Endocarpon pusillum</name>
    <dbReference type="NCBI Taxonomy" id="364733"/>
    <lineage>
        <taxon>Eukaryota</taxon>
        <taxon>Fungi</taxon>
        <taxon>Dikarya</taxon>
        <taxon>Ascomycota</taxon>
        <taxon>Pezizomycotina</taxon>
        <taxon>Eurotiomycetes</taxon>
        <taxon>Chaetothyriomycetidae</taxon>
        <taxon>Verrucariales</taxon>
        <taxon>Verrucariaceae</taxon>
        <taxon>Endocarpon</taxon>
    </lineage>
</organism>
<dbReference type="InterPro" id="IPR032174">
    <property type="entry name" value="Aquarius_N"/>
</dbReference>
<gene>
    <name evidence="9" type="ORF">GJ744_004127</name>
</gene>
<dbReference type="PIRSF" id="PIRSF038901">
    <property type="entry name" value="AQR_cwf11"/>
    <property type="match status" value="1"/>
</dbReference>
<feature type="domain" description="RNA helicase aquarius beta-barrel" evidence="7">
    <location>
        <begin position="484"/>
        <end position="655"/>
    </location>
</feature>
<evidence type="ECO:0000313" key="9">
    <source>
        <dbReference type="EMBL" id="KAF7511539.1"/>
    </source>
</evidence>
<keyword evidence="2" id="KW-0507">mRNA processing</keyword>
<dbReference type="GO" id="GO:0004386">
    <property type="term" value="F:helicase activity"/>
    <property type="evidence" value="ECO:0007669"/>
    <property type="project" value="InterPro"/>
</dbReference>
<dbReference type="PANTHER" id="PTHR10887">
    <property type="entry name" value="DNA2/NAM7 HELICASE FAMILY"/>
    <property type="match status" value="1"/>
</dbReference>
<comment type="subunit">
    <text evidence="2">Belongs to the 40S cdc5-associated complex (or cwf complex), a spliceosome sub-complex reminiscent of a late-stage spliceosome.</text>
</comment>
<dbReference type="InterPro" id="IPR041677">
    <property type="entry name" value="DNA2/NAM7_AAA_11"/>
</dbReference>
<evidence type="ECO:0000259" key="5">
    <source>
        <dbReference type="Pfam" id="PF13087"/>
    </source>
</evidence>
<dbReference type="Gene3D" id="3.40.50.300">
    <property type="entry name" value="P-loop containing nucleotide triphosphate hydrolases"/>
    <property type="match status" value="2"/>
</dbReference>
<comment type="caution">
    <text evidence="9">The sequence shown here is derived from an EMBL/GenBank/DDBJ whole genome shotgun (WGS) entry which is preliminary data.</text>
</comment>
<dbReference type="InterPro" id="IPR047187">
    <property type="entry name" value="SF1_C_Upf1"/>
</dbReference>
<keyword evidence="1" id="KW-0067">ATP-binding</keyword>
<evidence type="ECO:0000256" key="1">
    <source>
        <dbReference type="ARBA" id="ARBA00022806"/>
    </source>
</evidence>
<dbReference type="GO" id="GO:0045292">
    <property type="term" value="P:mRNA cis splicing, via spliceosome"/>
    <property type="evidence" value="ECO:0007669"/>
    <property type="project" value="UniProtKB-UniRule"/>
</dbReference>
<keyword evidence="2" id="KW-0539">Nucleus</keyword>
<dbReference type="InterPro" id="IPR048967">
    <property type="entry name" value="Aquarius_insert"/>
</dbReference>
<evidence type="ECO:0000259" key="8">
    <source>
        <dbReference type="Pfam" id="PF21144"/>
    </source>
</evidence>
<dbReference type="Pfam" id="PF13086">
    <property type="entry name" value="AAA_11"/>
    <property type="match status" value="1"/>
</dbReference>
<dbReference type="InterPro" id="IPR045055">
    <property type="entry name" value="DNA2/NAM7-like"/>
</dbReference>
<dbReference type="Pfam" id="PF21144">
    <property type="entry name" value="Aquarius_N_3rd"/>
    <property type="match status" value="1"/>
</dbReference>
<keyword evidence="1" id="KW-0347">Helicase</keyword>
<dbReference type="Pfam" id="PF16399">
    <property type="entry name" value="Aquarius_N_1st"/>
    <property type="match status" value="1"/>
</dbReference>
<dbReference type="PANTHER" id="PTHR10887:SF5">
    <property type="entry name" value="RNA HELICASE AQUARIUS"/>
    <property type="match status" value="1"/>
</dbReference>
<feature type="domain" description="DNA2/NAM7 helicase helicase" evidence="4">
    <location>
        <begin position="806"/>
        <end position="1106"/>
    </location>
</feature>
<dbReference type="SUPFAM" id="SSF52540">
    <property type="entry name" value="P-loop containing nucleoside triphosphate hydrolases"/>
    <property type="match status" value="1"/>
</dbReference>
<evidence type="ECO:0000259" key="6">
    <source>
        <dbReference type="Pfam" id="PF16399"/>
    </source>
</evidence>
<name>A0A8H7E5T4_9EURO</name>
<evidence type="ECO:0000259" key="7">
    <source>
        <dbReference type="Pfam" id="PF21143"/>
    </source>
</evidence>
<evidence type="ECO:0000256" key="2">
    <source>
        <dbReference type="PIRNR" id="PIRNR038901"/>
    </source>
</evidence>
<protein>
    <recommendedName>
        <fullName evidence="2">Pre-mRNA-splicing factor</fullName>
    </recommendedName>
</protein>